<dbReference type="GO" id="GO:0009089">
    <property type="term" value="P:lysine biosynthetic process via diaminopimelate"/>
    <property type="evidence" value="ECO:0007669"/>
    <property type="project" value="UniProtKB-UniRule"/>
</dbReference>
<evidence type="ECO:0000256" key="6">
    <source>
        <dbReference type="ARBA" id="ARBA00023027"/>
    </source>
</evidence>
<evidence type="ECO:0000256" key="4">
    <source>
        <dbReference type="ARBA" id="ARBA00022915"/>
    </source>
</evidence>
<dbReference type="PANTHER" id="PTHR20836:SF0">
    <property type="entry name" value="4-HYDROXY-TETRAHYDRODIPICOLINATE REDUCTASE 1, CHLOROPLASTIC-RELATED"/>
    <property type="match status" value="1"/>
</dbReference>
<keyword evidence="7" id="KW-0457">Lysine biosynthesis</keyword>
<evidence type="ECO:0000313" key="15">
    <source>
        <dbReference type="EMBL" id="RCS29856.1"/>
    </source>
</evidence>
<keyword evidence="2" id="KW-0028">Amino-acid biosynthesis</keyword>
<evidence type="ECO:0000256" key="5">
    <source>
        <dbReference type="ARBA" id="ARBA00023002"/>
    </source>
</evidence>
<accession>A0A368KFI0</accession>
<evidence type="ECO:0000256" key="11">
    <source>
        <dbReference type="ARBA" id="ARBA00049396"/>
    </source>
</evidence>
<keyword evidence="16" id="KW-1185">Reference proteome</keyword>
<reference evidence="15 16" key="1">
    <citation type="submission" date="2018-05" db="EMBL/GenBank/DDBJ databases">
        <title>Draft genome sequence of Rhodanobacter denitrificans Yn1 isolated from gold copper mine.</title>
        <authorList>
            <person name="Yang N."/>
            <person name="Mazhar H.S."/>
            <person name="Rensing C."/>
        </authorList>
    </citation>
    <scope>NUCLEOTIDE SEQUENCE [LARGE SCALE GENOMIC DNA]</scope>
    <source>
        <strain evidence="15 16">Yn1</strain>
    </source>
</reference>
<comment type="catalytic activity">
    <reaction evidence="11">
        <text>(S)-2,3,4,5-tetrahydrodipicolinate + NAD(+) + H2O = (2S,4S)-4-hydroxy-2,3,4,5-tetrahydrodipicolinate + NADH + H(+)</text>
        <dbReference type="Rhea" id="RHEA:35323"/>
        <dbReference type="ChEBI" id="CHEBI:15377"/>
        <dbReference type="ChEBI" id="CHEBI:15378"/>
        <dbReference type="ChEBI" id="CHEBI:16845"/>
        <dbReference type="ChEBI" id="CHEBI:57540"/>
        <dbReference type="ChEBI" id="CHEBI:57945"/>
        <dbReference type="ChEBI" id="CHEBI:67139"/>
        <dbReference type="EC" id="1.17.1.8"/>
    </reaction>
</comment>
<dbReference type="RefSeq" id="WP_114343437.1">
    <property type="nucleotide sequence ID" value="NZ_QFWQ01000006.1"/>
</dbReference>
<dbReference type="Proteomes" id="UP000252387">
    <property type="component" value="Unassembled WGS sequence"/>
</dbReference>
<comment type="caution">
    <text evidence="15">The sequence shown here is derived from an EMBL/GenBank/DDBJ whole genome shotgun (WGS) entry which is preliminary data.</text>
</comment>
<dbReference type="CDD" id="cd02274">
    <property type="entry name" value="DHDPR_N"/>
    <property type="match status" value="1"/>
</dbReference>
<dbReference type="PANTHER" id="PTHR20836">
    <property type="entry name" value="DIHYDRODIPICOLINATE REDUCTASE"/>
    <property type="match status" value="1"/>
</dbReference>
<evidence type="ECO:0000259" key="14">
    <source>
        <dbReference type="Pfam" id="PF05173"/>
    </source>
</evidence>
<dbReference type="SUPFAM" id="SSF51735">
    <property type="entry name" value="NAD(P)-binding Rossmann-fold domains"/>
    <property type="match status" value="1"/>
</dbReference>
<comment type="similarity">
    <text evidence="1">Belongs to the DapB family.</text>
</comment>
<dbReference type="PIRSF" id="PIRSF000161">
    <property type="entry name" value="DHPR"/>
    <property type="match status" value="1"/>
</dbReference>
<evidence type="ECO:0000256" key="12">
    <source>
        <dbReference type="NCBIfam" id="TIGR00036"/>
    </source>
</evidence>
<comment type="catalytic activity">
    <reaction evidence="10">
        <text>(S)-2,3,4,5-tetrahydrodipicolinate + NADP(+) + H2O = (2S,4S)-4-hydroxy-2,3,4,5-tetrahydrodipicolinate + NADPH + H(+)</text>
        <dbReference type="Rhea" id="RHEA:35331"/>
        <dbReference type="ChEBI" id="CHEBI:15377"/>
        <dbReference type="ChEBI" id="CHEBI:15378"/>
        <dbReference type="ChEBI" id="CHEBI:16845"/>
        <dbReference type="ChEBI" id="CHEBI:57783"/>
        <dbReference type="ChEBI" id="CHEBI:58349"/>
        <dbReference type="ChEBI" id="CHEBI:67139"/>
        <dbReference type="EC" id="1.17.1.8"/>
    </reaction>
</comment>
<evidence type="ECO:0000256" key="9">
    <source>
        <dbReference type="ARBA" id="ARBA00038983"/>
    </source>
</evidence>
<feature type="domain" description="Dihydrodipicolinate reductase N-terminal" evidence="13">
    <location>
        <begin position="4"/>
        <end position="126"/>
    </location>
</feature>
<dbReference type="GO" id="GO:0005829">
    <property type="term" value="C:cytosol"/>
    <property type="evidence" value="ECO:0007669"/>
    <property type="project" value="TreeGrafter"/>
</dbReference>
<dbReference type="OrthoDB" id="9790352at2"/>
<dbReference type="AlphaFoldDB" id="A0A368KFI0"/>
<evidence type="ECO:0000256" key="8">
    <source>
        <dbReference type="ARBA" id="ARBA00037922"/>
    </source>
</evidence>
<dbReference type="GO" id="GO:0019877">
    <property type="term" value="P:diaminopimelate biosynthetic process"/>
    <property type="evidence" value="ECO:0007669"/>
    <property type="project" value="UniProtKB-KW"/>
</dbReference>
<evidence type="ECO:0000256" key="1">
    <source>
        <dbReference type="ARBA" id="ARBA00006642"/>
    </source>
</evidence>
<dbReference type="Pfam" id="PF01113">
    <property type="entry name" value="DapB_N"/>
    <property type="match status" value="1"/>
</dbReference>
<dbReference type="Gene3D" id="3.30.360.10">
    <property type="entry name" value="Dihydrodipicolinate Reductase, domain 2"/>
    <property type="match status" value="1"/>
</dbReference>
<evidence type="ECO:0000256" key="2">
    <source>
        <dbReference type="ARBA" id="ARBA00022605"/>
    </source>
</evidence>
<name>A0A368KFI0_9GAMM</name>
<keyword evidence="5 15" id="KW-0560">Oxidoreductase</keyword>
<evidence type="ECO:0000256" key="10">
    <source>
        <dbReference type="ARBA" id="ARBA00049080"/>
    </source>
</evidence>
<keyword evidence="6" id="KW-0520">NAD</keyword>
<dbReference type="GO" id="GO:0008839">
    <property type="term" value="F:4-hydroxy-tetrahydrodipicolinate reductase"/>
    <property type="evidence" value="ECO:0007669"/>
    <property type="project" value="UniProtKB-UniRule"/>
</dbReference>
<gene>
    <name evidence="15" type="primary">dapB</name>
    <name evidence="15" type="ORF">DEO45_10900</name>
</gene>
<evidence type="ECO:0000256" key="7">
    <source>
        <dbReference type="ARBA" id="ARBA00023154"/>
    </source>
</evidence>
<dbReference type="InterPro" id="IPR036291">
    <property type="entry name" value="NAD(P)-bd_dom_sf"/>
</dbReference>
<organism evidence="15 16">
    <name type="scientific">Rhodanobacter denitrificans</name>
    <dbReference type="NCBI Taxonomy" id="666685"/>
    <lineage>
        <taxon>Bacteria</taxon>
        <taxon>Pseudomonadati</taxon>
        <taxon>Pseudomonadota</taxon>
        <taxon>Gammaproteobacteria</taxon>
        <taxon>Lysobacterales</taxon>
        <taxon>Rhodanobacteraceae</taxon>
        <taxon>Rhodanobacter</taxon>
    </lineage>
</organism>
<dbReference type="EC" id="1.17.1.8" evidence="9 12"/>
<dbReference type="SUPFAM" id="SSF55347">
    <property type="entry name" value="Glyceraldehyde-3-phosphate dehydrogenase-like, C-terminal domain"/>
    <property type="match status" value="1"/>
</dbReference>
<dbReference type="EMBL" id="QFWQ01000006">
    <property type="protein sequence ID" value="RCS29856.1"/>
    <property type="molecule type" value="Genomic_DNA"/>
</dbReference>
<keyword evidence="3" id="KW-0521">NADP</keyword>
<dbReference type="InterPro" id="IPR000846">
    <property type="entry name" value="DapB_N"/>
</dbReference>
<dbReference type="Pfam" id="PF05173">
    <property type="entry name" value="DapB_C"/>
    <property type="match status" value="1"/>
</dbReference>
<evidence type="ECO:0000256" key="3">
    <source>
        <dbReference type="ARBA" id="ARBA00022857"/>
    </source>
</evidence>
<dbReference type="InterPro" id="IPR022663">
    <property type="entry name" value="DapB_C"/>
</dbReference>
<keyword evidence="4" id="KW-0220">Diaminopimelate biosynthesis</keyword>
<comment type="pathway">
    <text evidence="8">Amino-acid biosynthesis; L-lysine biosynthesis via DAP pathway; (S)-tetrahydrodipicolinate from L-aspartate: step 4/4.</text>
</comment>
<dbReference type="InterPro" id="IPR023940">
    <property type="entry name" value="DHDPR_bac"/>
</dbReference>
<evidence type="ECO:0000313" key="16">
    <source>
        <dbReference type="Proteomes" id="UP000252387"/>
    </source>
</evidence>
<evidence type="ECO:0000259" key="13">
    <source>
        <dbReference type="Pfam" id="PF01113"/>
    </source>
</evidence>
<dbReference type="Gene3D" id="3.40.50.720">
    <property type="entry name" value="NAD(P)-binding Rossmann-like Domain"/>
    <property type="match status" value="1"/>
</dbReference>
<feature type="domain" description="Dihydrodipicolinate reductase C-terminal" evidence="14">
    <location>
        <begin position="130"/>
        <end position="256"/>
    </location>
</feature>
<sequence>MPLKVCLAGATGWAGSELARGIAAAADLALVAAVSRRQAGRSLGEVLGEPGLATPVFASAAEALAQPCDVFVEYTHPDSAKANILAALERGAHVVVGTSGLTDEDYAQIDALARERQRGVLACGNFALTAVLLIKFAEMAAKLIPQWELVDYASAGKPDAPSGTVRELATRMGRVRQPQLEVPLERTVGLRETRGGTLAGSQVHALRLPGFVIGAEAIFGMPDQTLTIRHNAGSSAKPYVDGALLAIRKVPGLIGLHRGLDAVLDL</sequence>
<dbReference type="NCBIfam" id="TIGR00036">
    <property type="entry name" value="dapB"/>
    <property type="match status" value="1"/>
</dbReference>
<proteinExistence type="inferred from homology"/>
<protein>
    <recommendedName>
        <fullName evidence="9 12">4-hydroxy-tetrahydrodipicolinate reductase</fullName>
        <ecNumber evidence="9 12">1.17.1.8</ecNumber>
    </recommendedName>
</protein>